<proteinExistence type="predicted"/>
<organism evidence="1 4">
    <name type="scientific">Allgaiera indica</name>
    <dbReference type="NCBI Taxonomy" id="765699"/>
    <lineage>
        <taxon>Bacteria</taxon>
        <taxon>Pseudomonadati</taxon>
        <taxon>Pseudomonadota</taxon>
        <taxon>Alphaproteobacteria</taxon>
        <taxon>Rhodobacterales</taxon>
        <taxon>Paracoccaceae</taxon>
        <taxon>Allgaiera</taxon>
    </lineage>
</organism>
<evidence type="ECO:0000313" key="1">
    <source>
        <dbReference type="EMBL" id="GHE02365.1"/>
    </source>
</evidence>
<comment type="caution">
    <text evidence="1">The sequence shown here is derived from an EMBL/GenBank/DDBJ whole genome shotgun (WGS) entry which is preliminary data.</text>
</comment>
<evidence type="ECO:0000313" key="3">
    <source>
        <dbReference type="Proteomes" id="UP000199541"/>
    </source>
</evidence>
<dbReference type="EMBL" id="FNOB01000013">
    <property type="protein sequence ID" value="SDX30945.1"/>
    <property type="molecule type" value="Genomic_DNA"/>
</dbReference>
<keyword evidence="3" id="KW-1185">Reference proteome</keyword>
<evidence type="ECO:0000313" key="4">
    <source>
        <dbReference type="Proteomes" id="UP000634647"/>
    </source>
</evidence>
<name>A0AAN4US09_9RHOB</name>
<sequence>MTSYVFLADESGNVTQEAGISDEVGPSRYLCMGGVLIPSDSLSEVHLALDGVARKFKKKNKLHATDISHVQKVFLAREVLGLKFPMFGVVSDKHTLGGFKNLSGGKAQDYYNRTALYLLSLLGVFLNSSNISGDDVAIVFEERTHDYGRFKNYVRRVKSRPTGDFVDGIPYISPDLISSKRKEDEHGFAIPDLIAHAVFSAFDRNRNNFGITEARYLSEMMPAFCEKGVAKRFYPIQREKMRDVCEPTVDLMKAYGFELGS</sequence>
<dbReference type="RefSeq" id="WP_143037532.1">
    <property type="nucleotide sequence ID" value="NZ_BNAB01000009.1"/>
</dbReference>
<protein>
    <recommendedName>
        <fullName evidence="5">DUF3800 domain-containing protein</fullName>
    </recommendedName>
</protein>
<dbReference type="Proteomes" id="UP000199541">
    <property type="component" value="Unassembled WGS sequence"/>
</dbReference>
<reference evidence="1" key="1">
    <citation type="journal article" date="2014" name="Int. J. Syst. Evol. Microbiol.">
        <title>Complete genome sequence of Corynebacterium casei LMG S-19264T (=DSM 44701T), isolated from a smear-ripened cheese.</title>
        <authorList>
            <consortium name="US DOE Joint Genome Institute (JGI-PGF)"/>
            <person name="Walter F."/>
            <person name="Albersmeier A."/>
            <person name="Kalinowski J."/>
            <person name="Ruckert C."/>
        </authorList>
    </citation>
    <scope>NUCLEOTIDE SEQUENCE</scope>
    <source>
        <strain evidence="1">CGMCC 1.10859</strain>
    </source>
</reference>
<dbReference type="AlphaFoldDB" id="A0AAN4US09"/>
<evidence type="ECO:0008006" key="5">
    <source>
        <dbReference type="Google" id="ProtNLM"/>
    </source>
</evidence>
<reference evidence="2 3" key="2">
    <citation type="submission" date="2016-10" db="EMBL/GenBank/DDBJ databases">
        <authorList>
            <person name="Varghese N."/>
            <person name="Submissions S."/>
        </authorList>
    </citation>
    <scope>NUCLEOTIDE SEQUENCE [LARGE SCALE GENOMIC DNA]</scope>
    <source>
        <strain evidence="2 3">DSM 24802</strain>
    </source>
</reference>
<reference evidence="1" key="3">
    <citation type="submission" date="2023-06" db="EMBL/GenBank/DDBJ databases">
        <authorList>
            <person name="Sun Q."/>
            <person name="Zhou Y."/>
        </authorList>
    </citation>
    <scope>NUCLEOTIDE SEQUENCE</scope>
    <source>
        <strain evidence="1">CGMCC 1.10859</strain>
    </source>
</reference>
<gene>
    <name evidence="1" type="ORF">GCM10008024_21530</name>
    <name evidence="2" type="ORF">SAMN05444006_113103</name>
</gene>
<dbReference type="EMBL" id="BNAB01000009">
    <property type="protein sequence ID" value="GHE02365.1"/>
    <property type="molecule type" value="Genomic_DNA"/>
</dbReference>
<evidence type="ECO:0000313" key="2">
    <source>
        <dbReference type="EMBL" id="SDX30945.1"/>
    </source>
</evidence>
<dbReference type="Proteomes" id="UP000634647">
    <property type="component" value="Unassembled WGS sequence"/>
</dbReference>
<accession>A0AAN4US09</accession>